<dbReference type="InterPro" id="IPR051310">
    <property type="entry name" value="MCP_chemotaxis"/>
</dbReference>
<evidence type="ECO:0000256" key="6">
    <source>
        <dbReference type="SAM" id="Phobius"/>
    </source>
</evidence>
<dbReference type="GO" id="GO:0006935">
    <property type="term" value="P:chemotaxis"/>
    <property type="evidence" value="ECO:0007669"/>
    <property type="project" value="UniProtKB-KW"/>
</dbReference>
<evidence type="ECO:0000256" key="3">
    <source>
        <dbReference type="ARBA" id="ARBA00029447"/>
    </source>
</evidence>
<keyword evidence="10" id="KW-1185">Reference proteome</keyword>
<evidence type="ECO:0000256" key="5">
    <source>
        <dbReference type="SAM" id="Coils"/>
    </source>
</evidence>
<dbReference type="SUPFAM" id="SSF158472">
    <property type="entry name" value="HAMP domain-like"/>
    <property type="match status" value="1"/>
</dbReference>
<keyword evidence="6" id="KW-1133">Transmembrane helix</keyword>
<evidence type="ECO:0000256" key="2">
    <source>
        <dbReference type="ARBA" id="ARBA00022500"/>
    </source>
</evidence>
<dbReference type="InterPro" id="IPR003660">
    <property type="entry name" value="HAMP_dom"/>
</dbReference>
<dbReference type="PROSITE" id="PS50885">
    <property type="entry name" value="HAMP"/>
    <property type="match status" value="2"/>
</dbReference>
<gene>
    <name evidence="9" type="ORF">ADU59_16150</name>
</gene>
<feature type="transmembrane region" description="Helical" evidence="6">
    <location>
        <begin position="6"/>
        <end position="27"/>
    </location>
</feature>
<organism evidence="9 10">
    <name type="scientific">Pararhizobium polonicum</name>
    <dbReference type="NCBI Taxonomy" id="1612624"/>
    <lineage>
        <taxon>Bacteria</taxon>
        <taxon>Pseudomonadati</taxon>
        <taxon>Pseudomonadota</taxon>
        <taxon>Alphaproteobacteria</taxon>
        <taxon>Hyphomicrobiales</taxon>
        <taxon>Rhizobiaceae</taxon>
        <taxon>Rhizobium/Agrobacterium group</taxon>
        <taxon>Pararhizobium</taxon>
    </lineage>
</organism>
<dbReference type="GO" id="GO:0004888">
    <property type="term" value="F:transmembrane signaling receptor activity"/>
    <property type="evidence" value="ECO:0007669"/>
    <property type="project" value="InterPro"/>
</dbReference>
<accession>A0A1C7P0B6</accession>
<dbReference type="AlphaFoldDB" id="A0A1C7P0B6"/>
<dbReference type="STRING" id="1612624.ADU59_16150"/>
<reference evidence="9 10" key="1">
    <citation type="journal article" date="2016" name="Syst. Appl. Microbiol.">
        <title>Pararhizobium polonicum sp. nov. isolated from tumors on stone fruit rootstocks.</title>
        <authorList>
            <person name="Pulawska J."/>
            <person name="Kuzmanovic N."/>
            <person name="Willems A."/>
            <person name="Pothier J.F."/>
        </authorList>
    </citation>
    <scope>NUCLEOTIDE SEQUENCE [LARGE SCALE GENOMIC DNA]</scope>
    <source>
        <strain evidence="9 10">F5.1</strain>
    </source>
</reference>
<dbReference type="Pfam" id="PF00015">
    <property type="entry name" value="MCPsignal"/>
    <property type="match status" value="1"/>
</dbReference>
<feature type="domain" description="HAMP" evidence="8">
    <location>
        <begin position="291"/>
        <end position="343"/>
    </location>
</feature>
<dbReference type="FunFam" id="1.10.287.950:FF:000001">
    <property type="entry name" value="Methyl-accepting chemotaxis sensory transducer"/>
    <property type="match status" value="1"/>
</dbReference>
<evidence type="ECO:0000259" key="7">
    <source>
        <dbReference type="PROSITE" id="PS50111"/>
    </source>
</evidence>
<dbReference type="Proteomes" id="UP000093111">
    <property type="component" value="Unassembled WGS sequence"/>
</dbReference>
<dbReference type="PRINTS" id="PR00260">
    <property type="entry name" value="CHEMTRNSDUCR"/>
</dbReference>
<feature type="transmembrane region" description="Helical" evidence="6">
    <location>
        <begin position="187"/>
        <end position="208"/>
    </location>
</feature>
<keyword evidence="4" id="KW-0807">Transducer</keyword>
<evidence type="ECO:0000256" key="1">
    <source>
        <dbReference type="ARBA" id="ARBA00004370"/>
    </source>
</evidence>
<keyword evidence="6" id="KW-0472">Membrane</keyword>
<evidence type="ECO:0000313" key="10">
    <source>
        <dbReference type="Proteomes" id="UP000093111"/>
    </source>
</evidence>
<dbReference type="OrthoDB" id="3378718at2"/>
<dbReference type="Gene3D" id="1.10.287.950">
    <property type="entry name" value="Methyl-accepting chemotaxis protein"/>
    <property type="match status" value="1"/>
</dbReference>
<keyword evidence="5" id="KW-0175">Coiled coil</keyword>
<protein>
    <submittedName>
        <fullName evidence="9">Chemotaxis protein</fullName>
    </submittedName>
</protein>
<comment type="subcellular location">
    <subcellularLocation>
        <location evidence="1">Membrane</location>
    </subcellularLocation>
</comment>
<keyword evidence="6" id="KW-0812">Transmembrane</keyword>
<dbReference type="SMART" id="SM00283">
    <property type="entry name" value="MA"/>
    <property type="match status" value="1"/>
</dbReference>
<dbReference type="GO" id="GO:0005886">
    <property type="term" value="C:plasma membrane"/>
    <property type="evidence" value="ECO:0007669"/>
    <property type="project" value="TreeGrafter"/>
</dbReference>
<feature type="domain" description="Methyl-accepting transducer" evidence="7">
    <location>
        <begin position="348"/>
        <end position="577"/>
    </location>
</feature>
<sequence length="606" mass="64207">MSRPSIRTSLVAIFSAIAIIMAGFAWISLDSLSRIQQATQRITAESLPGMLAAKDIKAKMLEMKIDYLAHITAASPQATAAAEEAIKTSQDDIGTVTTRYAALAASDKERDILKRITDGIDAYIKAGEGMMNLSKMGMYDGAAKALANMNTISDPAFQAIDELAAMKFEDVGKAVQLTTDTHGSATAFVYAIIAAVALLIAISTFYALRGIARPIGIITRSMINLADGDTDKAIPYADRADEIGSMAGAVEVFRQAAISNRRLELEAEEVRRRTEADRQHLTAEAEAAAQARLRQATSGLAAGLKRLAAGDLSFQLNEPFAPDFEALRHDLNATVSQLQETLSSVAQAADLIDTGSREVSHSADDLSRRTEQQAASLEETAAALDQITVNVASSSRRTEEARSIAAKANASASQSGVVVASAVNAMGRIEQSSSQISSIIGVIDEIAFQTNLLALNAGVEAARAGDAGRGFAVVAQEVRELAQRSAKAAKEIKELIRNSTAEVENGVKLVSETGDVLKTIEAYVVTINQHMDAIATSAREQSAGLAEVNTAVNQMDQVTQQNAAMVEETNAAGATLANESVNLRALIARFTLQATDRSDAYGRRAA</sequence>
<keyword evidence="2" id="KW-0145">Chemotaxis</keyword>
<proteinExistence type="inferred from homology"/>
<dbReference type="EMBL" id="LGLV01000009">
    <property type="protein sequence ID" value="OBZ94697.1"/>
    <property type="molecule type" value="Genomic_DNA"/>
</dbReference>
<dbReference type="PROSITE" id="PS50111">
    <property type="entry name" value="CHEMOTAXIS_TRANSDUC_2"/>
    <property type="match status" value="1"/>
</dbReference>
<feature type="domain" description="HAMP" evidence="8">
    <location>
        <begin position="209"/>
        <end position="262"/>
    </location>
</feature>
<name>A0A1C7P0B6_9HYPH</name>
<dbReference type="SMART" id="SM00304">
    <property type="entry name" value="HAMP"/>
    <property type="match status" value="2"/>
</dbReference>
<dbReference type="PANTHER" id="PTHR43531:SF11">
    <property type="entry name" value="METHYL-ACCEPTING CHEMOTAXIS PROTEIN 3"/>
    <property type="match status" value="1"/>
</dbReference>
<comment type="caution">
    <text evidence="9">The sequence shown here is derived from an EMBL/GenBank/DDBJ whole genome shotgun (WGS) entry which is preliminary data.</text>
</comment>
<feature type="coiled-coil region" evidence="5">
    <location>
        <begin position="253"/>
        <end position="291"/>
    </location>
</feature>
<dbReference type="RefSeq" id="WP_068955147.1">
    <property type="nucleotide sequence ID" value="NZ_LGLV01000009.1"/>
</dbReference>
<dbReference type="CDD" id="cd11386">
    <property type="entry name" value="MCP_signal"/>
    <property type="match status" value="1"/>
</dbReference>
<dbReference type="InterPro" id="IPR004090">
    <property type="entry name" value="Chemotax_Me-accpt_rcpt"/>
</dbReference>
<dbReference type="Pfam" id="PF00672">
    <property type="entry name" value="HAMP"/>
    <property type="match status" value="1"/>
</dbReference>
<dbReference type="CDD" id="cd06225">
    <property type="entry name" value="HAMP"/>
    <property type="match status" value="1"/>
</dbReference>
<dbReference type="SUPFAM" id="SSF58104">
    <property type="entry name" value="Methyl-accepting chemotaxis protein (MCP) signaling domain"/>
    <property type="match status" value="1"/>
</dbReference>
<evidence type="ECO:0000256" key="4">
    <source>
        <dbReference type="PROSITE-ProRule" id="PRU00284"/>
    </source>
</evidence>
<comment type="similarity">
    <text evidence="3">Belongs to the methyl-accepting chemotaxis (MCP) protein family.</text>
</comment>
<dbReference type="InterPro" id="IPR004089">
    <property type="entry name" value="MCPsignal_dom"/>
</dbReference>
<dbReference type="GO" id="GO:0007165">
    <property type="term" value="P:signal transduction"/>
    <property type="evidence" value="ECO:0007669"/>
    <property type="project" value="UniProtKB-KW"/>
</dbReference>
<dbReference type="Gene3D" id="1.10.8.500">
    <property type="entry name" value="HAMP domain in histidine kinase"/>
    <property type="match status" value="1"/>
</dbReference>
<evidence type="ECO:0000259" key="8">
    <source>
        <dbReference type="PROSITE" id="PS50885"/>
    </source>
</evidence>
<evidence type="ECO:0000313" key="9">
    <source>
        <dbReference type="EMBL" id="OBZ94697.1"/>
    </source>
</evidence>
<dbReference type="InterPro" id="IPR024478">
    <property type="entry name" value="HlyB_4HB_MCP"/>
</dbReference>
<dbReference type="PATRIC" id="fig|1612624.7.peg.5156"/>
<dbReference type="PANTHER" id="PTHR43531">
    <property type="entry name" value="PROTEIN ICFG"/>
    <property type="match status" value="1"/>
</dbReference>
<dbReference type="Pfam" id="PF12729">
    <property type="entry name" value="4HB_MCP_1"/>
    <property type="match status" value="1"/>
</dbReference>